<dbReference type="Proteomes" id="UP000664032">
    <property type="component" value="Unassembled WGS sequence"/>
</dbReference>
<keyword evidence="2" id="KW-1185">Reference proteome</keyword>
<name>A0ACB8H3J9_PSICU</name>
<accession>A0ACB8H3J9</accession>
<dbReference type="EMBL" id="JAFIQS020000004">
    <property type="protein sequence ID" value="KAH9482272.1"/>
    <property type="molecule type" value="Genomic_DNA"/>
</dbReference>
<gene>
    <name evidence="1" type="ORF">JR316_0004370</name>
</gene>
<evidence type="ECO:0000313" key="1">
    <source>
        <dbReference type="EMBL" id="KAH9482272.1"/>
    </source>
</evidence>
<organism evidence="1 2">
    <name type="scientific">Psilocybe cubensis</name>
    <name type="common">Psychedelic mushroom</name>
    <name type="synonym">Stropharia cubensis</name>
    <dbReference type="NCBI Taxonomy" id="181762"/>
    <lineage>
        <taxon>Eukaryota</taxon>
        <taxon>Fungi</taxon>
        <taxon>Dikarya</taxon>
        <taxon>Basidiomycota</taxon>
        <taxon>Agaricomycotina</taxon>
        <taxon>Agaricomycetes</taxon>
        <taxon>Agaricomycetidae</taxon>
        <taxon>Agaricales</taxon>
        <taxon>Agaricineae</taxon>
        <taxon>Strophariaceae</taxon>
        <taxon>Psilocybe</taxon>
    </lineage>
</organism>
<proteinExistence type="predicted"/>
<protein>
    <submittedName>
        <fullName evidence="1">Uncharacterized protein</fullName>
    </submittedName>
</protein>
<comment type="caution">
    <text evidence="1">The sequence shown here is derived from an EMBL/GenBank/DDBJ whole genome shotgun (WGS) entry which is preliminary data.</text>
</comment>
<reference evidence="1" key="1">
    <citation type="submission" date="2021-10" db="EMBL/GenBank/DDBJ databases">
        <title>Psilocybe cubensis genome.</title>
        <authorList>
            <person name="Mckernan K.J."/>
            <person name="Crawford S."/>
            <person name="Trippe A."/>
            <person name="Kane L.T."/>
            <person name="Mclaughlin S."/>
        </authorList>
    </citation>
    <scope>NUCLEOTIDE SEQUENCE</scope>
    <source>
        <strain evidence="1">MGC-MH-2018</strain>
    </source>
</reference>
<sequence>MSLAIRPTLRPVVWSNVDAHGHTLRRERSPDTDSNDEDYYPAKKKKKAIGVPAVYYPPPLSPSEMLWRDRYGYLFQRGYQIRPRYSPNWSPTWLGNGRHHHSGEDHIMQILPQVLDGIRRQDGLVVCIKMIQDRRKLRQVAIVEYFSTRRLLEDSRNHIVPFYDSFGDSFSPHIQFMVTPVLRRFDDPPFLMACEVVDFVSQVLEGLAFMHENNVAHHNLTAEHIMMDAKALVPTGWHFVSHFCEPDGMTRIQPLDRKNHSVRYYFVGFGSCYHISPNKEPLVTDIGGLDDDVPELFTGKPYDPYKLDVYTLANVFLKELYLVRFPAACSKKSIEVDEIIEQKYHGVEFLKDLTDYMRIQDFEKRPGATKVLSRWYRMRSNFNEDELEELPLVYKPGMRPRVLTESPPSSSGGRSTKRDINTIVNRSGAKDRPTTSGSSSASPSASASRPSISPMVSPRPPVSPMTALRPSASPITSNRQPASPLASSRPSASPMTSSRPPISPSTSFPSAGTSGSSRVSSFSSGSTGAVSPKVESTMRT</sequence>
<evidence type="ECO:0000313" key="2">
    <source>
        <dbReference type="Proteomes" id="UP000664032"/>
    </source>
</evidence>